<dbReference type="Proteomes" id="UP000054498">
    <property type="component" value="Unassembled WGS sequence"/>
</dbReference>
<evidence type="ECO:0000313" key="4">
    <source>
        <dbReference type="Proteomes" id="UP000054498"/>
    </source>
</evidence>
<reference evidence="3 4" key="1">
    <citation type="journal article" date="2013" name="BMC Genomics">
        <title>Reconstruction of the lipid metabolism for the microalga Monoraphidium neglectum from its genome sequence reveals characteristics suitable for biofuel production.</title>
        <authorList>
            <person name="Bogen C."/>
            <person name="Al-Dilaimi A."/>
            <person name="Albersmeier A."/>
            <person name="Wichmann J."/>
            <person name="Grundmann M."/>
            <person name="Rupp O."/>
            <person name="Lauersen K.J."/>
            <person name="Blifernez-Klassen O."/>
            <person name="Kalinowski J."/>
            <person name="Goesmann A."/>
            <person name="Mussgnug J.H."/>
            <person name="Kruse O."/>
        </authorList>
    </citation>
    <scope>NUCLEOTIDE SEQUENCE [LARGE SCALE GENOMIC DNA]</scope>
    <source>
        <strain evidence="3 4">SAG 48.87</strain>
    </source>
</reference>
<organism evidence="3 4">
    <name type="scientific">Monoraphidium neglectum</name>
    <dbReference type="NCBI Taxonomy" id="145388"/>
    <lineage>
        <taxon>Eukaryota</taxon>
        <taxon>Viridiplantae</taxon>
        <taxon>Chlorophyta</taxon>
        <taxon>core chlorophytes</taxon>
        <taxon>Chlorophyceae</taxon>
        <taxon>CS clade</taxon>
        <taxon>Sphaeropleales</taxon>
        <taxon>Selenastraceae</taxon>
        <taxon>Monoraphidium</taxon>
    </lineage>
</organism>
<dbReference type="EMBL" id="KK100312">
    <property type="protein sequence ID" value="KIZ06952.1"/>
    <property type="molecule type" value="Genomic_DNA"/>
</dbReference>
<evidence type="ECO:0000313" key="3">
    <source>
        <dbReference type="EMBL" id="KIZ06952.1"/>
    </source>
</evidence>
<protein>
    <submittedName>
        <fullName evidence="3">Uncharacterized protein</fullName>
    </submittedName>
</protein>
<feature type="compositionally biased region" description="Low complexity" evidence="2">
    <location>
        <begin position="1"/>
        <end position="22"/>
    </location>
</feature>
<proteinExistence type="predicted"/>
<gene>
    <name evidence="3" type="ORF">MNEG_1003</name>
</gene>
<evidence type="ECO:0000256" key="1">
    <source>
        <dbReference type="SAM" id="Coils"/>
    </source>
</evidence>
<dbReference type="GeneID" id="25727151"/>
<name>A0A0D2N3K0_9CHLO</name>
<keyword evidence="4" id="KW-1185">Reference proteome</keyword>
<keyword evidence="1" id="KW-0175">Coiled coil</keyword>
<accession>A0A0D2N3K0</accession>
<evidence type="ECO:0000256" key="2">
    <source>
        <dbReference type="SAM" id="MobiDB-lite"/>
    </source>
</evidence>
<dbReference type="RefSeq" id="XP_013905971.1">
    <property type="nucleotide sequence ID" value="XM_014050517.1"/>
</dbReference>
<feature type="coiled-coil region" evidence="1">
    <location>
        <begin position="202"/>
        <end position="243"/>
    </location>
</feature>
<feature type="region of interest" description="Disordered" evidence="2">
    <location>
        <begin position="352"/>
        <end position="378"/>
    </location>
</feature>
<dbReference type="AlphaFoldDB" id="A0A0D2N3K0"/>
<dbReference type="KEGG" id="mng:MNEG_1003"/>
<sequence>MPAHAFFGGAAGRPAPRTNATASETLSDEGHSEAIDLQHLSSLLSEFLSSNSSPGAAEATPAAGAPRATVVGLGRFAAAAAAAATAAGSRTPQPPQRAPAADEPAGDLPSSESLEARAAAGAAAASASAALVADLASTVAALARRAAAADTEGAAAAGELQALRRESGVARLGLDEARAGLKAATNQISRMLLLGRNTQASLQALNAGAEQERASRAALERRADDLEAQLAQQQRELALLRGASVAQAGRLLAQQEQAGACSAERKALRAACGELAKRADRSAAAERRLASELGRARQHVEGELEELRKGAEAARRRGRLDLTMRAGLREQVRALRAQCDEHKRQMERLKANGRETARQIALRPKMPQPQRLQPSGLQ</sequence>
<feature type="region of interest" description="Disordered" evidence="2">
    <location>
        <begin position="85"/>
        <end position="114"/>
    </location>
</feature>
<feature type="region of interest" description="Disordered" evidence="2">
    <location>
        <begin position="1"/>
        <end position="31"/>
    </location>
</feature>